<dbReference type="RefSeq" id="WP_103989961.1">
    <property type="nucleotide sequence ID" value="NZ_FNVN01000001.1"/>
</dbReference>
<reference evidence="2 3" key="1">
    <citation type="submission" date="2016-10" db="EMBL/GenBank/DDBJ databases">
        <authorList>
            <person name="de Groot N.N."/>
        </authorList>
    </citation>
    <scope>NUCLEOTIDE SEQUENCE [LARGE SCALE GENOMIC DNA]</scope>
    <source>
        <strain evidence="2 3">CGMCC 1.10331</strain>
    </source>
</reference>
<accession>A0A1H5T2Q2</accession>
<name>A0A1H5T2Q2_9EURY</name>
<evidence type="ECO:0000313" key="2">
    <source>
        <dbReference type="EMBL" id="SEF56361.1"/>
    </source>
</evidence>
<organism evidence="2 3">
    <name type="scientific">Halobellus limi</name>
    <dbReference type="NCBI Taxonomy" id="699433"/>
    <lineage>
        <taxon>Archaea</taxon>
        <taxon>Methanobacteriati</taxon>
        <taxon>Methanobacteriota</taxon>
        <taxon>Stenosarchaea group</taxon>
        <taxon>Halobacteria</taxon>
        <taxon>Halobacteriales</taxon>
        <taxon>Haloferacaceae</taxon>
        <taxon>Halobellus</taxon>
    </lineage>
</organism>
<gene>
    <name evidence="2" type="ORF">SAMN04488133_0136</name>
</gene>
<protein>
    <submittedName>
        <fullName evidence="2">Uncharacterized protein</fullName>
    </submittedName>
</protein>
<proteinExistence type="predicted"/>
<dbReference type="AlphaFoldDB" id="A0A1H5T2Q2"/>
<evidence type="ECO:0000256" key="1">
    <source>
        <dbReference type="SAM" id="MobiDB-lite"/>
    </source>
</evidence>
<sequence length="142" mass="15790">MSLLSQLTTDERQVTPHLQDEVPPDTTDFEVAWEVPRDGTVEGVRVWAVPGSEDALEIRPVVRRDQGPDRAEDLPLPTYGDGEQFITGEPDGDPYHTSQPVEQGDHIVVKTTNTSADYAYRFRVLPYVDYAGGLSRYLGGVM</sequence>
<keyword evidence="3" id="KW-1185">Reference proteome</keyword>
<feature type="compositionally biased region" description="Basic and acidic residues" evidence="1">
    <location>
        <begin position="9"/>
        <end position="20"/>
    </location>
</feature>
<dbReference type="EMBL" id="FNVN01000001">
    <property type="protein sequence ID" value="SEF56361.1"/>
    <property type="molecule type" value="Genomic_DNA"/>
</dbReference>
<evidence type="ECO:0000313" key="3">
    <source>
        <dbReference type="Proteomes" id="UP000236740"/>
    </source>
</evidence>
<feature type="region of interest" description="Disordered" evidence="1">
    <location>
        <begin position="1"/>
        <end position="26"/>
    </location>
</feature>
<feature type="region of interest" description="Disordered" evidence="1">
    <location>
        <begin position="61"/>
        <end position="103"/>
    </location>
</feature>
<dbReference type="Proteomes" id="UP000236740">
    <property type="component" value="Unassembled WGS sequence"/>
</dbReference>
<feature type="compositionally biased region" description="Basic and acidic residues" evidence="1">
    <location>
        <begin position="61"/>
        <end position="73"/>
    </location>
</feature>